<feature type="coiled-coil region" evidence="1">
    <location>
        <begin position="314"/>
        <end position="341"/>
    </location>
</feature>
<keyword evidence="1" id="KW-0175">Coiled coil</keyword>
<dbReference type="AlphaFoldDB" id="A0AAJ1TWS6"/>
<dbReference type="RefSeq" id="WP_230367544.1">
    <property type="nucleotide sequence ID" value="NZ_JAJALK010000013.1"/>
</dbReference>
<feature type="transmembrane region" description="Helical" evidence="2">
    <location>
        <begin position="411"/>
        <end position="432"/>
    </location>
</feature>
<proteinExistence type="predicted"/>
<dbReference type="GO" id="GO:0004713">
    <property type="term" value="F:protein tyrosine kinase activity"/>
    <property type="evidence" value="ECO:0007669"/>
    <property type="project" value="TreeGrafter"/>
</dbReference>
<comment type="caution">
    <text evidence="3">The sequence shown here is derived from an EMBL/GenBank/DDBJ whole genome shotgun (WGS) entry which is preliminary data.</text>
</comment>
<feature type="transmembrane region" description="Helical" evidence="2">
    <location>
        <begin position="79"/>
        <end position="98"/>
    </location>
</feature>
<name>A0AAJ1TWS6_9HYPH</name>
<protein>
    <submittedName>
        <fullName evidence="3">Capsular polysaccharide transport system permease protein</fullName>
    </submittedName>
</protein>
<dbReference type="EMBL" id="JAUSWL010000012">
    <property type="protein sequence ID" value="MDQ0546199.1"/>
    <property type="molecule type" value="Genomic_DNA"/>
</dbReference>
<keyword evidence="2" id="KW-0472">Membrane</keyword>
<dbReference type="Proteomes" id="UP001223420">
    <property type="component" value="Unassembled WGS sequence"/>
</dbReference>
<accession>A0AAJ1TWS6</accession>
<keyword evidence="2" id="KW-0812">Transmembrane</keyword>
<sequence>MSFDDVKDDTRESELVTFAPSTMTELRHGAETIRPVPEKRGARALVAAARERLDWTRLPGLGRRREDTSSYGARIIRRVGMFVLLPTLVVGLYLFAFASNQYIAEAQFAVRGNVEPMENISLGQYTNLIQKHNSQDSFIVRDYIASQTLVEALEKSIGISKMFSRSEADFWARFDPSDPIEDLTKYWRKHVDAHIDSISGVIRLSVRAFTPEDALTIAREVVSRSEALINDISKRAQADMVKQAQADATVAQERLRKAHLGVQSFRNQWGVIDPIKTAEGTLTTLTLLRKERLKLETDLQVLRSSNLDERSRSIQTLVANIAAIDQQMKTLQDELTNAGAAAGGGANLTEALLQYEGLLVERTIAEKLEESANMLLDRARISASKQHIFLATFVPPVLPTDSLYPERGHTLIVAFFCFFVLWSSSSLLIAGIRDQRM</sequence>
<dbReference type="InterPro" id="IPR050445">
    <property type="entry name" value="Bact_polysacc_biosynth/exp"/>
</dbReference>
<evidence type="ECO:0000256" key="2">
    <source>
        <dbReference type="SAM" id="Phobius"/>
    </source>
</evidence>
<evidence type="ECO:0000256" key="1">
    <source>
        <dbReference type="SAM" id="Coils"/>
    </source>
</evidence>
<evidence type="ECO:0000313" key="3">
    <source>
        <dbReference type="EMBL" id="MDQ0546199.1"/>
    </source>
</evidence>
<reference evidence="3" key="1">
    <citation type="submission" date="2023-07" db="EMBL/GenBank/DDBJ databases">
        <title>Genomic Encyclopedia of Type Strains, Phase IV (KMG-IV): sequencing the most valuable type-strain genomes for metagenomic binning, comparative biology and taxonomic classification.</title>
        <authorList>
            <person name="Goeker M."/>
        </authorList>
    </citation>
    <scope>NUCLEOTIDE SEQUENCE</scope>
    <source>
        <strain evidence="3">DSM 19569</strain>
    </source>
</reference>
<dbReference type="PANTHER" id="PTHR32309">
    <property type="entry name" value="TYROSINE-PROTEIN KINASE"/>
    <property type="match status" value="1"/>
</dbReference>
<dbReference type="PANTHER" id="PTHR32309:SF13">
    <property type="entry name" value="FERRIC ENTEROBACTIN TRANSPORT PROTEIN FEPE"/>
    <property type="match status" value="1"/>
</dbReference>
<dbReference type="GO" id="GO:0005886">
    <property type="term" value="C:plasma membrane"/>
    <property type="evidence" value="ECO:0007669"/>
    <property type="project" value="TreeGrafter"/>
</dbReference>
<gene>
    <name evidence="3" type="ORF">QO001_005148</name>
</gene>
<evidence type="ECO:0000313" key="4">
    <source>
        <dbReference type="Proteomes" id="UP001223420"/>
    </source>
</evidence>
<keyword evidence="2" id="KW-1133">Transmembrane helix</keyword>
<organism evidence="3 4">
    <name type="scientific">Methylobacterium brachiatum</name>
    <dbReference type="NCBI Taxonomy" id="269660"/>
    <lineage>
        <taxon>Bacteria</taxon>
        <taxon>Pseudomonadati</taxon>
        <taxon>Pseudomonadota</taxon>
        <taxon>Alphaproteobacteria</taxon>
        <taxon>Hyphomicrobiales</taxon>
        <taxon>Methylobacteriaceae</taxon>
        <taxon>Methylobacterium</taxon>
    </lineage>
</organism>